<dbReference type="InterPro" id="IPR027417">
    <property type="entry name" value="P-loop_NTPase"/>
</dbReference>
<evidence type="ECO:0000313" key="9">
    <source>
        <dbReference type="Proteomes" id="UP000588068"/>
    </source>
</evidence>
<keyword evidence="2 6" id="KW-0235">DNA replication</keyword>
<dbReference type="EMBL" id="JACHHZ010000002">
    <property type="protein sequence ID" value="MBB6093052.1"/>
    <property type="molecule type" value="Genomic_DNA"/>
</dbReference>
<gene>
    <name evidence="6" type="primary">recF</name>
    <name evidence="8" type="ORF">HNQ60_001930</name>
</gene>
<dbReference type="GO" id="GO:0009432">
    <property type="term" value="P:SOS response"/>
    <property type="evidence" value="ECO:0007669"/>
    <property type="project" value="UniProtKB-UniRule"/>
</dbReference>
<keyword evidence="9" id="KW-1185">Reference proteome</keyword>
<dbReference type="Pfam" id="PF02463">
    <property type="entry name" value="SMC_N"/>
    <property type="match status" value="1"/>
</dbReference>
<organism evidence="8 9">
    <name type="scientific">Povalibacter uvarum</name>
    <dbReference type="NCBI Taxonomy" id="732238"/>
    <lineage>
        <taxon>Bacteria</taxon>
        <taxon>Pseudomonadati</taxon>
        <taxon>Pseudomonadota</taxon>
        <taxon>Gammaproteobacteria</taxon>
        <taxon>Steroidobacterales</taxon>
        <taxon>Steroidobacteraceae</taxon>
        <taxon>Povalibacter</taxon>
    </lineage>
</organism>
<keyword evidence="6" id="KW-0742">SOS response</keyword>
<comment type="subcellular location">
    <subcellularLocation>
        <location evidence="6">Cytoplasm</location>
    </subcellularLocation>
</comment>
<evidence type="ECO:0000256" key="4">
    <source>
        <dbReference type="ARBA" id="ARBA00022840"/>
    </source>
</evidence>
<dbReference type="GO" id="GO:0003697">
    <property type="term" value="F:single-stranded DNA binding"/>
    <property type="evidence" value="ECO:0007669"/>
    <property type="project" value="UniProtKB-UniRule"/>
</dbReference>
<keyword evidence="6" id="KW-0234">DNA repair</keyword>
<comment type="function">
    <text evidence="6">The RecF protein is involved in DNA metabolism; it is required for DNA replication and normal SOS inducibility. RecF binds preferentially to single-stranded, linear DNA. It also seems to bind ATP.</text>
</comment>
<evidence type="ECO:0000256" key="1">
    <source>
        <dbReference type="ARBA" id="ARBA00022490"/>
    </source>
</evidence>
<dbReference type="NCBIfam" id="TIGR00611">
    <property type="entry name" value="recf"/>
    <property type="match status" value="1"/>
</dbReference>
<comment type="caution">
    <text evidence="8">The sequence shown here is derived from an EMBL/GenBank/DDBJ whole genome shotgun (WGS) entry which is preliminary data.</text>
</comment>
<dbReference type="Proteomes" id="UP000588068">
    <property type="component" value="Unassembled WGS sequence"/>
</dbReference>
<evidence type="ECO:0000313" key="8">
    <source>
        <dbReference type="EMBL" id="MBB6093052.1"/>
    </source>
</evidence>
<dbReference type="GO" id="GO:0000731">
    <property type="term" value="P:DNA synthesis involved in DNA repair"/>
    <property type="evidence" value="ECO:0007669"/>
    <property type="project" value="TreeGrafter"/>
</dbReference>
<comment type="similarity">
    <text evidence="6">Belongs to the RecF family.</text>
</comment>
<dbReference type="InterPro" id="IPR001238">
    <property type="entry name" value="DNA-binding_RecF"/>
</dbReference>
<keyword evidence="5 6" id="KW-0238">DNA-binding</keyword>
<dbReference type="InterPro" id="IPR003395">
    <property type="entry name" value="RecF/RecN/SMC_N"/>
</dbReference>
<sequence length="354" mass="39255">MLAGIDIENFRCIAQAHLEFDSRGTGILGNNGSGKTSLLEAIFFLGHGRSLRTNTREKLLKRGADFFRVVGRLETPRGKLVAGAEYTNGQTRSRLAGQGISSLSEIAEVLPIQLIDPSVHRLVEEGSARRRRLLDWGVFHVKHEFLVSWRRYQRALLQRNAALRAGEGLAVISAWEKEMAECGSVVDQERAEYASRLKPIFEELASSLLPNRASFDYRRGWSVDESLAESLASKRSRDLQLRTTSTGPHRADLTFKTEGVLARDLVSRGQQKMLACAFILAQVRLRAETAPTPTCLLLDDPAAELDVDNLGKLLRAIESVPSQLIVTSVTEAGLRGVNIHKVFHVEQGEFTPML</sequence>
<dbReference type="HAMAP" id="MF_00365">
    <property type="entry name" value="RecF"/>
    <property type="match status" value="1"/>
</dbReference>
<feature type="domain" description="RecF/RecN/SMC N-terminal" evidence="7">
    <location>
        <begin position="2"/>
        <end position="348"/>
    </location>
</feature>
<proteinExistence type="inferred from homology"/>
<feature type="binding site" evidence="6">
    <location>
        <begin position="29"/>
        <end position="36"/>
    </location>
    <ligand>
        <name>ATP</name>
        <dbReference type="ChEBI" id="CHEBI:30616"/>
    </ligand>
</feature>
<dbReference type="Gene3D" id="3.40.50.300">
    <property type="entry name" value="P-loop containing nucleotide triphosphate hydrolases"/>
    <property type="match status" value="1"/>
</dbReference>
<keyword evidence="4 6" id="KW-0067">ATP-binding</keyword>
<dbReference type="GO" id="GO:0005524">
    <property type="term" value="F:ATP binding"/>
    <property type="evidence" value="ECO:0007669"/>
    <property type="project" value="UniProtKB-UniRule"/>
</dbReference>
<dbReference type="PANTHER" id="PTHR32182:SF0">
    <property type="entry name" value="DNA REPLICATION AND REPAIR PROTEIN RECF"/>
    <property type="match status" value="1"/>
</dbReference>
<dbReference type="InterPro" id="IPR042174">
    <property type="entry name" value="RecF_2"/>
</dbReference>
<dbReference type="GO" id="GO:0005737">
    <property type="term" value="C:cytoplasm"/>
    <property type="evidence" value="ECO:0007669"/>
    <property type="project" value="UniProtKB-SubCell"/>
</dbReference>
<dbReference type="GO" id="GO:0006302">
    <property type="term" value="P:double-strand break repair"/>
    <property type="evidence" value="ECO:0007669"/>
    <property type="project" value="TreeGrafter"/>
</dbReference>
<reference evidence="8 9" key="1">
    <citation type="submission" date="2020-08" db="EMBL/GenBank/DDBJ databases">
        <title>Genomic Encyclopedia of Type Strains, Phase IV (KMG-IV): sequencing the most valuable type-strain genomes for metagenomic binning, comparative biology and taxonomic classification.</title>
        <authorList>
            <person name="Goeker M."/>
        </authorList>
    </citation>
    <scope>NUCLEOTIDE SEQUENCE [LARGE SCALE GENOMIC DNA]</scope>
    <source>
        <strain evidence="8 9">DSM 26723</strain>
    </source>
</reference>
<name>A0A841HLT3_9GAMM</name>
<dbReference type="RefSeq" id="WP_184331057.1">
    <property type="nucleotide sequence ID" value="NZ_JACHHZ010000002.1"/>
</dbReference>
<protein>
    <recommendedName>
        <fullName evidence="6">DNA replication and repair protein RecF</fullName>
    </recommendedName>
</protein>
<evidence type="ECO:0000259" key="7">
    <source>
        <dbReference type="Pfam" id="PF02463"/>
    </source>
</evidence>
<evidence type="ECO:0000256" key="6">
    <source>
        <dbReference type="HAMAP-Rule" id="MF_00365"/>
    </source>
</evidence>
<evidence type="ECO:0000256" key="3">
    <source>
        <dbReference type="ARBA" id="ARBA00022741"/>
    </source>
</evidence>
<accession>A0A841HLT3</accession>
<dbReference type="GO" id="GO:0006260">
    <property type="term" value="P:DNA replication"/>
    <property type="evidence" value="ECO:0007669"/>
    <property type="project" value="UniProtKB-UniRule"/>
</dbReference>
<evidence type="ECO:0000256" key="2">
    <source>
        <dbReference type="ARBA" id="ARBA00022705"/>
    </source>
</evidence>
<dbReference type="SUPFAM" id="SSF52540">
    <property type="entry name" value="P-loop containing nucleoside triphosphate hydrolases"/>
    <property type="match status" value="1"/>
</dbReference>
<dbReference type="Gene3D" id="1.20.1050.90">
    <property type="entry name" value="RecF/RecN/SMC, N-terminal domain"/>
    <property type="match status" value="1"/>
</dbReference>
<dbReference type="PANTHER" id="PTHR32182">
    <property type="entry name" value="DNA REPLICATION AND REPAIR PROTEIN RECF"/>
    <property type="match status" value="1"/>
</dbReference>
<keyword evidence="6" id="KW-0227">DNA damage</keyword>
<evidence type="ECO:0000256" key="5">
    <source>
        <dbReference type="ARBA" id="ARBA00023125"/>
    </source>
</evidence>
<keyword evidence="1 6" id="KW-0963">Cytoplasm</keyword>
<keyword evidence="3 6" id="KW-0547">Nucleotide-binding</keyword>
<dbReference type="AlphaFoldDB" id="A0A841HLT3"/>